<keyword evidence="1" id="KW-0378">Hydrolase</keyword>
<protein>
    <submittedName>
        <fullName evidence="1">5'-nucleotidase</fullName>
        <ecNumber evidence="1">3.1.3.5</ecNumber>
    </submittedName>
</protein>
<dbReference type="GO" id="GO:0008253">
    <property type="term" value="F:5'-nucleotidase activity"/>
    <property type="evidence" value="ECO:0007669"/>
    <property type="project" value="UniProtKB-EC"/>
</dbReference>
<evidence type="ECO:0000313" key="1">
    <source>
        <dbReference type="EMBL" id="PZD72808.1"/>
    </source>
</evidence>
<dbReference type="Pfam" id="PF13419">
    <property type="entry name" value="HAD_2"/>
    <property type="match status" value="1"/>
</dbReference>
<accession>A0A2W1JH07</accession>
<dbReference type="Proteomes" id="UP000248857">
    <property type="component" value="Unassembled WGS sequence"/>
</dbReference>
<name>A0A2W1JH07_9CYAN</name>
<dbReference type="Gene3D" id="1.10.150.240">
    <property type="entry name" value="Putative phosphatase, domain 2"/>
    <property type="match status" value="1"/>
</dbReference>
<dbReference type="InterPro" id="IPR041492">
    <property type="entry name" value="HAD_2"/>
</dbReference>
<dbReference type="SFLD" id="SFLDG01129">
    <property type="entry name" value="C1.5:_HAD__Beta-PGM__Phosphata"/>
    <property type="match status" value="1"/>
</dbReference>
<reference evidence="1 2" key="1">
    <citation type="journal article" date="2018" name="Sci. Rep.">
        <title>A novel species of the marine cyanobacterium Acaryochloris with a unique pigment content and lifestyle.</title>
        <authorList>
            <person name="Partensky F."/>
            <person name="Six C."/>
            <person name="Ratin M."/>
            <person name="Garczarek L."/>
            <person name="Vaulot D."/>
            <person name="Probert I."/>
            <person name="Calteau A."/>
            <person name="Gourvil P."/>
            <person name="Marie D."/>
            <person name="Grebert T."/>
            <person name="Bouchier C."/>
            <person name="Le Panse S."/>
            <person name="Gachenot M."/>
            <person name="Rodriguez F."/>
            <person name="Garrido J.L."/>
        </authorList>
    </citation>
    <scope>NUCLEOTIDE SEQUENCE [LARGE SCALE GENOMIC DNA]</scope>
    <source>
        <strain evidence="1 2">RCC1774</strain>
    </source>
</reference>
<dbReference type="GO" id="GO:0008967">
    <property type="term" value="F:phosphoglycolate phosphatase activity"/>
    <property type="evidence" value="ECO:0007669"/>
    <property type="project" value="TreeGrafter"/>
</dbReference>
<sequence length="255" mass="28934">MQLLEHPCIAHKDLRSRRSQLTLFCDLDGPLIDVSQRYYQTYQTALTQLQGQYRNRGCSLLLTPLSARQFWEMKQARIPDIEIARQSGLQNKQIDDFLQHVRAIVNHPQVLGQDRVQPGVREALARLHRWGVQLAVVTLRSHAQAIQILHQYDLAHWFSHIQGAQDHLAAYDNYAEHKQALLAKTMSQPEFSNQNERWMIGDTEADILAAQALGMSCIAVTCGMRSHDYLQQLQPTSIHGSFAIATSFLLGVEAA</sequence>
<keyword evidence="2" id="KW-1185">Reference proteome</keyword>
<dbReference type="SFLD" id="SFLDS00003">
    <property type="entry name" value="Haloacid_Dehalogenase"/>
    <property type="match status" value="1"/>
</dbReference>
<dbReference type="GO" id="GO:0006281">
    <property type="term" value="P:DNA repair"/>
    <property type="evidence" value="ECO:0007669"/>
    <property type="project" value="TreeGrafter"/>
</dbReference>
<dbReference type="AlphaFoldDB" id="A0A2W1JH07"/>
<dbReference type="PANTHER" id="PTHR43434">
    <property type="entry name" value="PHOSPHOGLYCOLATE PHOSPHATASE"/>
    <property type="match status" value="1"/>
</dbReference>
<dbReference type="Gene3D" id="3.40.50.1000">
    <property type="entry name" value="HAD superfamily/HAD-like"/>
    <property type="match status" value="1"/>
</dbReference>
<organism evidence="1 2">
    <name type="scientific">Acaryochloris thomasi RCC1774</name>
    <dbReference type="NCBI Taxonomy" id="1764569"/>
    <lineage>
        <taxon>Bacteria</taxon>
        <taxon>Bacillati</taxon>
        <taxon>Cyanobacteriota</taxon>
        <taxon>Cyanophyceae</taxon>
        <taxon>Acaryochloridales</taxon>
        <taxon>Acaryochloridaceae</taxon>
        <taxon>Acaryochloris</taxon>
        <taxon>Acaryochloris thomasi</taxon>
    </lineage>
</organism>
<evidence type="ECO:0000313" key="2">
    <source>
        <dbReference type="Proteomes" id="UP000248857"/>
    </source>
</evidence>
<dbReference type="InterPro" id="IPR050155">
    <property type="entry name" value="HAD-like_hydrolase_sf"/>
</dbReference>
<dbReference type="InterPro" id="IPR023214">
    <property type="entry name" value="HAD_sf"/>
</dbReference>
<gene>
    <name evidence="1" type="ORF">C1752_03313</name>
</gene>
<dbReference type="SUPFAM" id="SSF56784">
    <property type="entry name" value="HAD-like"/>
    <property type="match status" value="1"/>
</dbReference>
<dbReference type="EC" id="3.1.3.5" evidence="1"/>
<dbReference type="InterPro" id="IPR023198">
    <property type="entry name" value="PGP-like_dom2"/>
</dbReference>
<dbReference type="RefSeq" id="WP_199464400.1">
    <property type="nucleotide sequence ID" value="NZ_CAWNWM010000008.1"/>
</dbReference>
<dbReference type="GO" id="GO:0005829">
    <property type="term" value="C:cytosol"/>
    <property type="evidence" value="ECO:0007669"/>
    <property type="project" value="TreeGrafter"/>
</dbReference>
<dbReference type="InterPro" id="IPR036412">
    <property type="entry name" value="HAD-like_sf"/>
</dbReference>
<comment type="caution">
    <text evidence="1">The sequence shown here is derived from an EMBL/GenBank/DDBJ whole genome shotgun (WGS) entry which is preliminary data.</text>
</comment>
<dbReference type="PANTHER" id="PTHR43434:SF1">
    <property type="entry name" value="PHOSPHOGLYCOLATE PHOSPHATASE"/>
    <property type="match status" value="1"/>
</dbReference>
<dbReference type="EMBL" id="PQWO01000008">
    <property type="protein sequence ID" value="PZD72808.1"/>
    <property type="molecule type" value="Genomic_DNA"/>
</dbReference>
<proteinExistence type="predicted"/>